<dbReference type="EMBL" id="CAJVQB010006467">
    <property type="protein sequence ID" value="CAG8684635.1"/>
    <property type="molecule type" value="Genomic_DNA"/>
</dbReference>
<comment type="caution">
    <text evidence="1">The sequence shown here is derived from an EMBL/GenBank/DDBJ whole genome shotgun (WGS) entry which is preliminary data.</text>
</comment>
<organism evidence="1 2">
    <name type="scientific">Gigaspora margarita</name>
    <dbReference type="NCBI Taxonomy" id="4874"/>
    <lineage>
        <taxon>Eukaryota</taxon>
        <taxon>Fungi</taxon>
        <taxon>Fungi incertae sedis</taxon>
        <taxon>Mucoromycota</taxon>
        <taxon>Glomeromycotina</taxon>
        <taxon>Glomeromycetes</taxon>
        <taxon>Diversisporales</taxon>
        <taxon>Gigasporaceae</taxon>
        <taxon>Gigaspora</taxon>
    </lineage>
</organism>
<keyword evidence="2" id="KW-1185">Reference proteome</keyword>
<evidence type="ECO:0000313" key="2">
    <source>
        <dbReference type="Proteomes" id="UP000789901"/>
    </source>
</evidence>
<reference evidence="1 2" key="1">
    <citation type="submission" date="2021-06" db="EMBL/GenBank/DDBJ databases">
        <authorList>
            <person name="Kallberg Y."/>
            <person name="Tangrot J."/>
            <person name="Rosling A."/>
        </authorList>
    </citation>
    <scope>NUCLEOTIDE SEQUENCE [LARGE SCALE GENOMIC DNA]</scope>
    <source>
        <strain evidence="1 2">120-4 pot B 10/14</strain>
    </source>
</reference>
<proteinExistence type="predicted"/>
<protein>
    <submittedName>
        <fullName evidence="1">3759_t:CDS:1</fullName>
    </submittedName>
</protein>
<dbReference type="Proteomes" id="UP000789901">
    <property type="component" value="Unassembled WGS sequence"/>
</dbReference>
<accession>A0ABN7UX50</accession>
<sequence>MEVRKKDIGKIVEEYKKDIMEKDNHNEQNELMDDNFLNNIYKELKKILEVLKKIVEEHKKDDQENNLLIKTFKNIESKIFKIMVENDKFFDKQVEDLKKNKQGFDLKFTSISKLNTEGTTSTNFGFYELDNMYYPCKGIIESVSCKANELIMAKNLEGKVLEEKRALATLFYVCLLKYV</sequence>
<name>A0ABN7UX50_GIGMA</name>
<gene>
    <name evidence="1" type="ORF">GMARGA_LOCUS11179</name>
</gene>
<evidence type="ECO:0000313" key="1">
    <source>
        <dbReference type="EMBL" id="CAG8684635.1"/>
    </source>
</evidence>